<feature type="transmembrane region" description="Helical" evidence="1">
    <location>
        <begin position="139"/>
        <end position="160"/>
    </location>
</feature>
<dbReference type="Proteomes" id="UP000605970">
    <property type="component" value="Unassembled WGS sequence"/>
</dbReference>
<sequence length="369" mass="43150">MIISFLLILLQISSIAVFLIYKNLRHRILYRIIQFIEQFSSGIYIIAWDHLIIQHFLLALNQHFIFHQIIKKNLKLKEYLLMQYILNNIYFLLIFSWLILGAFEILFLTLCSGVWDNNAVGFYYKIDNICSDIYRQLELYFTIAFPTLSTFCYIAIIIILKKTREKTEITINNNNNLTQQNNKKQKQTNQSFNKQEKRILIISVLLFSIITALIFSWYLNYKYPPWTMLFLIYLFINTSLTLIMNSEYRESFTSQITELKTQQGQQQTAVVKISSTAGGAPLFVFRTKPLYVIKIPLNCCFSNSLCNFITTDILLPFFAFPPLSVEVPPRIKNLLLLGVELIRTSTLLNSFLTFENLHSSTTSHLDIKS</sequence>
<feature type="transmembrane region" description="Helical" evidence="1">
    <location>
        <begin position="52"/>
        <end position="70"/>
    </location>
</feature>
<dbReference type="AlphaFoldDB" id="A0A8S9Z5V4"/>
<accession>A0A8S9Z5V4</accession>
<protein>
    <submittedName>
        <fullName evidence="2">7TM_GPCR_Srx domain-containing protein</fullName>
    </submittedName>
</protein>
<feature type="transmembrane region" description="Helical" evidence="1">
    <location>
        <begin position="225"/>
        <end position="244"/>
    </location>
</feature>
<gene>
    <name evidence="2" type="ORF">Mgra_00010199</name>
</gene>
<dbReference type="EMBL" id="JABEBT010000237">
    <property type="protein sequence ID" value="KAF7623502.1"/>
    <property type="molecule type" value="Genomic_DNA"/>
</dbReference>
<organism evidence="2 3">
    <name type="scientific">Meloidogyne graminicola</name>
    <dbReference type="NCBI Taxonomy" id="189291"/>
    <lineage>
        <taxon>Eukaryota</taxon>
        <taxon>Metazoa</taxon>
        <taxon>Ecdysozoa</taxon>
        <taxon>Nematoda</taxon>
        <taxon>Chromadorea</taxon>
        <taxon>Rhabditida</taxon>
        <taxon>Tylenchina</taxon>
        <taxon>Tylenchomorpha</taxon>
        <taxon>Tylenchoidea</taxon>
        <taxon>Meloidogynidae</taxon>
        <taxon>Meloidogyninae</taxon>
        <taxon>Meloidogyne</taxon>
    </lineage>
</organism>
<feature type="transmembrane region" description="Helical" evidence="1">
    <location>
        <begin position="90"/>
        <end position="115"/>
    </location>
</feature>
<keyword evidence="1" id="KW-1133">Transmembrane helix</keyword>
<comment type="caution">
    <text evidence="2">The sequence shown here is derived from an EMBL/GenBank/DDBJ whole genome shotgun (WGS) entry which is preliminary data.</text>
</comment>
<keyword evidence="1" id="KW-0812">Transmembrane</keyword>
<feature type="transmembrane region" description="Helical" evidence="1">
    <location>
        <begin position="6"/>
        <end position="21"/>
    </location>
</feature>
<reference evidence="2" key="1">
    <citation type="journal article" date="2020" name="Ecol. Evol.">
        <title>Genome structure and content of the rice root-knot nematode (Meloidogyne graminicola).</title>
        <authorList>
            <person name="Phan N.T."/>
            <person name="Danchin E.G.J."/>
            <person name="Klopp C."/>
            <person name="Perfus-Barbeoch L."/>
            <person name="Kozlowski D.K."/>
            <person name="Koutsovoulos G.D."/>
            <person name="Lopez-Roques C."/>
            <person name="Bouchez O."/>
            <person name="Zahm M."/>
            <person name="Besnard G."/>
            <person name="Bellafiore S."/>
        </authorList>
    </citation>
    <scope>NUCLEOTIDE SEQUENCE</scope>
    <source>
        <strain evidence="2">VN-18</strain>
    </source>
</reference>
<dbReference type="OrthoDB" id="5818017at2759"/>
<proteinExistence type="predicted"/>
<feature type="transmembrane region" description="Helical" evidence="1">
    <location>
        <begin position="199"/>
        <end position="219"/>
    </location>
</feature>
<evidence type="ECO:0000313" key="3">
    <source>
        <dbReference type="Proteomes" id="UP000605970"/>
    </source>
</evidence>
<keyword evidence="3" id="KW-1185">Reference proteome</keyword>
<keyword evidence="1" id="KW-0472">Membrane</keyword>
<name>A0A8S9Z5V4_9BILA</name>
<evidence type="ECO:0000256" key="1">
    <source>
        <dbReference type="SAM" id="Phobius"/>
    </source>
</evidence>
<evidence type="ECO:0000313" key="2">
    <source>
        <dbReference type="EMBL" id="KAF7623502.1"/>
    </source>
</evidence>